<dbReference type="GO" id="GO:0004930">
    <property type="term" value="F:G protein-coupled receptor activity"/>
    <property type="evidence" value="ECO:0007669"/>
    <property type="project" value="UniProtKB-KW"/>
</dbReference>
<comment type="subcellular location">
    <subcellularLocation>
        <location evidence="1">Membrane</location>
        <topology evidence="1">Multi-pass membrane protein</topology>
    </subcellularLocation>
</comment>
<feature type="transmembrane region" description="Helical" evidence="8">
    <location>
        <begin position="40"/>
        <end position="65"/>
    </location>
</feature>
<dbReference type="GO" id="GO:0016020">
    <property type="term" value="C:membrane"/>
    <property type="evidence" value="ECO:0007669"/>
    <property type="project" value="UniProtKB-SubCell"/>
</dbReference>
<evidence type="ECO:0000256" key="7">
    <source>
        <dbReference type="ARBA" id="ARBA00023224"/>
    </source>
</evidence>
<dbReference type="PANTHER" id="PTHR24235:SF29">
    <property type="entry name" value="GH23382P"/>
    <property type="match status" value="1"/>
</dbReference>
<keyword evidence="3 8" id="KW-1133">Transmembrane helix</keyword>
<keyword evidence="2 8" id="KW-0812">Transmembrane</keyword>
<evidence type="ECO:0000313" key="10">
    <source>
        <dbReference type="EMBL" id="PVD38909.1"/>
    </source>
</evidence>
<proteinExistence type="predicted"/>
<dbReference type="PROSITE" id="PS50262">
    <property type="entry name" value="G_PROTEIN_RECEP_F1_2"/>
    <property type="match status" value="1"/>
</dbReference>
<evidence type="ECO:0000313" key="11">
    <source>
        <dbReference type="Proteomes" id="UP000245119"/>
    </source>
</evidence>
<sequence>MIIVLSFAYGLVFIVALAGNLCVVAVVYKDRRFHTPTYVFIVNLALADLSVAIVCLPITLLTNLYNVDAESSALRTLTSQSDKSWSPETNRPVCAAAITGANGNKTWPTVDFTLLPLGERER</sequence>
<keyword evidence="5 8" id="KW-0472">Membrane</keyword>
<evidence type="ECO:0000256" key="8">
    <source>
        <dbReference type="SAM" id="Phobius"/>
    </source>
</evidence>
<keyword evidence="6" id="KW-0675">Receptor</keyword>
<evidence type="ECO:0000256" key="2">
    <source>
        <dbReference type="ARBA" id="ARBA00022692"/>
    </source>
</evidence>
<reference evidence="10 11" key="1">
    <citation type="submission" date="2018-04" db="EMBL/GenBank/DDBJ databases">
        <title>The genome of golden apple snail Pomacea canaliculata provides insight into stress tolerance and invasive adaptation.</title>
        <authorList>
            <person name="Liu C."/>
            <person name="Liu B."/>
            <person name="Ren Y."/>
            <person name="Zhang Y."/>
            <person name="Wang H."/>
            <person name="Li S."/>
            <person name="Jiang F."/>
            <person name="Yin L."/>
            <person name="Zhang G."/>
            <person name="Qian W."/>
            <person name="Fan W."/>
        </authorList>
    </citation>
    <scope>NUCLEOTIDE SEQUENCE [LARGE SCALE GENOMIC DNA]</scope>
    <source>
        <strain evidence="10">SZHN2017</strain>
        <tissue evidence="10">Muscle</tissue>
    </source>
</reference>
<dbReference type="Proteomes" id="UP000245119">
    <property type="component" value="Linkage Group LG1"/>
</dbReference>
<dbReference type="PRINTS" id="PR00237">
    <property type="entry name" value="GPCRRHODOPSN"/>
</dbReference>
<evidence type="ECO:0000256" key="5">
    <source>
        <dbReference type="ARBA" id="ARBA00023136"/>
    </source>
</evidence>
<dbReference type="PANTHER" id="PTHR24235">
    <property type="entry name" value="NEUROPEPTIDE Y RECEPTOR"/>
    <property type="match status" value="1"/>
</dbReference>
<dbReference type="InterPro" id="IPR017452">
    <property type="entry name" value="GPCR_Rhodpsn_7TM"/>
</dbReference>
<dbReference type="InterPro" id="IPR000276">
    <property type="entry name" value="GPCR_Rhodpsn"/>
</dbReference>
<comment type="caution">
    <text evidence="10">The sequence shown here is derived from an EMBL/GenBank/DDBJ whole genome shotgun (WGS) entry which is preliminary data.</text>
</comment>
<protein>
    <recommendedName>
        <fullName evidence="9">G-protein coupled receptors family 1 profile domain-containing protein</fullName>
    </recommendedName>
</protein>
<accession>A0A2T7PZR9</accession>
<evidence type="ECO:0000256" key="4">
    <source>
        <dbReference type="ARBA" id="ARBA00023040"/>
    </source>
</evidence>
<evidence type="ECO:0000256" key="3">
    <source>
        <dbReference type="ARBA" id="ARBA00022989"/>
    </source>
</evidence>
<dbReference type="SUPFAM" id="SSF81321">
    <property type="entry name" value="Family A G protein-coupled receptor-like"/>
    <property type="match status" value="1"/>
</dbReference>
<dbReference type="Pfam" id="PF00001">
    <property type="entry name" value="7tm_1"/>
    <property type="match status" value="1"/>
</dbReference>
<feature type="transmembrane region" description="Helical" evidence="8">
    <location>
        <begin position="6"/>
        <end position="28"/>
    </location>
</feature>
<evidence type="ECO:0000259" key="9">
    <source>
        <dbReference type="PROSITE" id="PS50262"/>
    </source>
</evidence>
<keyword evidence="11" id="KW-1185">Reference proteome</keyword>
<evidence type="ECO:0000256" key="6">
    <source>
        <dbReference type="ARBA" id="ARBA00023170"/>
    </source>
</evidence>
<dbReference type="AlphaFoldDB" id="A0A2T7PZR9"/>
<dbReference type="STRING" id="400727.A0A2T7PZR9"/>
<keyword evidence="7" id="KW-0807">Transducer</keyword>
<dbReference type="Gene3D" id="1.20.1070.10">
    <property type="entry name" value="Rhodopsin 7-helix transmembrane proteins"/>
    <property type="match status" value="1"/>
</dbReference>
<dbReference type="EMBL" id="PZQS01000001">
    <property type="protein sequence ID" value="PVD38909.1"/>
    <property type="molecule type" value="Genomic_DNA"/>
</dbReference>
<evidence type="ECO:0000256" key="1">
    <source>
        <dbReference type="ARBA" id="ARBA00004141"/>
    </source>
</evidence>
<name>A0A2T7PZR9_POMCA</name>
<organism evidence="10 11">
    <name type="scientific">Pomacea canaliculata</name>
    <name type="common">Golden apple snail</name>
    <dbReference type="NCBI Taxonomy" id="400727"/>
    <lineage>
        <taxon>Eukaryota</taxon>
        <taxon>Metazoa</taxon>
        <taxon>Spiralia</taxon>
        <taxon>Lophotrochozoa</taxon>
        <taxon>Mollusca</taxon>
        <taxon>Gastropoda</taxon>
        <taxon>Caenogastropoda</taxon>
        <taxon>Architaenioglossa</taxon>
        <taxon>Ampullarioidea</taxon>
        <taxon>Ampullariidae</taxon>
        <taxon>Pomacea</taxon>
    </lineage>
</organism>
<feature type="domain" description="G-protein coupled receptors family 1 profile" evidence="9">
    <location>
        <begin position="19"/>
        <end position="60"/>
    </location>
</feature>
<keyword evidence="4" id="KW-0297">G-protein coupled receptor</keyword>
<gene>
    <name evidence="10" type="ORF">C0Q70_01534</name>
</gene>